<dbReference type="RefSeq" id="XP_016584983.1">
    <property type="nucleotide sequence ID" value="XM_016730593.1"/>
</dbReference>
<reference evidence="2 3" key="2">
    <citation type="journal article" date="2015" name="Eukaryot. Cell">
        <title>Asexual propagation of a virulent clone complex in a human and feline outbreak of sporotrichosis.</title>
        <authorList>
            <person name="Teixeira Mde M."/>
            <person name="Rodrigues A.M."/>
            <person name="Tsui C.K."/>
            <person name="de Almeida L.G."/>
            <person name="Van Diepeningen A.D."/>
            <person name="van den Ende B.G."/>
            <person name="Fernandes G.F."/>
            <person name="Kano R."/>
            <person name="Hamelin R.C."/>
            <person name="Lopes-Bezerra L.M."/>
            <person name="Vasconcelos A.T."/>
            <person name="de Hoog S."/>
            <person name="de Camargo Z.P."/>
            <person name="Felipe M.S."/>
        </authorList>
    </citation>
    <scope>NUCLEOTIDE SEQUENCE [LARGE SCALE GENOMIC DNA]</scope>
    <source>
        <strain evidence="2 3">1099-18</strain>
    </source>
</reference>
<evidence type="ECO:0000313" key="3">
    <source>
        <dbReference type="Proteomes" id="UP000033710"/>
    </source>
</evidence>
<gene>
    <name evidence="2" type="ORF">SPSK_03759</name>
</gene>
<proteinExistence type="predicted"/>
<dbReference type="VEuPathDB" id="FungiDB:SPSK_03759"/>
<name>A0A0F2LXW0_SPOSC</name>
<feature type="compositionally biased region" description="Basic and acidic residues" evidence="1">
    <location>
        <begin position="1"/>
        <end position="16"/>
    </location>
</feature>
<dbReference type="EMBL" id="AXCR01000010">
    <property type="protein sequence ID" value="KJR82307.1"/>
    <property type="molecule type" value="Genomic_DNA"/>
</dbReference>
<sequence length="105" mass="12092">MDSSYETRDKSTHDGTPKYLTSPSTTANDRPATYFLLLALENDTKLRLVGFCTQLISRPPSSTFPPLEFPKWRFSPQSLRASRGNVRLPLVQLMLSLRLWFWKSL</sequence>
<accession>A0A0F2LXW0</accession>
<protein>
    <submittedName>
        <fullName evidence="2">Uncharacterized protein</fullName>
    </submittedName>
</protein>
<reference evidence="2 3" key="1">
    <citation type="journal article" date="2014" name="BMC Genomics">
        <title>Comparative genomics of the major fungal agents of human and animal Sporotrichosis: Sporothrix schenckii and Sporothrix brasiliensis.</title>
        <authorList>
            <person name="Teixeira M.M."/>
            <person name="de Almeida L.G."/>
            <person name="Kubitschek-Barreira P."/>
            <person name="Alves F.L."/>
            <person name="Kioshima E.S."/>
            <person name="Abadio A.K."/>
            <person name="Fernandes L."/>
            <person name="Derengowski L.S."/>
            <person name="Ferreira K.S."/>
            <person name="Souza R.C."/>
            <person name="Ruiz J.C."/>
            <person name="de Andrade N.C."/>
            <person name="Paes H.C."/>
            <person name="Nicola A.M."/>
            <person name="Albuquerque P."/>
            <person name="Gerber A.L."/>
            <person name="Martins V.P."/>
            <person name="Peconick L.D."/>
            <person name="Neto A.V."/>
            <person name="Chaucanez C.B."/>
            <person name="Silva P.A."/>
            <person name="Cunha O.L."/>
            <person name="de Oliveira F.F."/>
            <person name="dos Santos T.C."/>
            <person name="Barros A.L."/>
            <person name="Soares M.A."/>
            <person name="de Oliveira L.M."/>
            <person name="Marini M.M."/>
            <person name="Villalobos-Duno H."/>
            <person name="Cunha M.M."/>
            <person name="de Hoog S."/>
            <person name="da Silveira J.F."/>
            <person name="Henrissat B."/>
            <person name="Nino-Vega G.A."/>
            <person name="Cisalpino P.S."/>
            <person name="Mora-Montes H.M."/>
            <person name="Almeida S.R."/>
            <person name="Stajich J.E."/>
            <person name="Lopes-Bezerra L.M."/>
            <person name="Vasconcelos A.T."/>
            <person name="Felipe M.S."/>
        </authorList>
    </citation>
    <scope>NUCLEOTIDE SEQUENCE [LARGE SCALE GENOMIC DNA]</scope>
    <source>
        <strain evidence="2 3">1099-18</strain>
    </source>
</reference>
<dbReference type="AlphaFoldDB" id="A0A0F2LXW0"/>
<dbReference type="KEGG" id="ssck:SPSK_03759"/>
<comment type="caution">
    <text evidence="2">The sequence shown here is derived from an EMBL/GenBank/DDBJ whole genome shotgun (WGS) entry which is preliminary data.</text>
</comment>
<feature type="compositionally biased region" description="Polar residues" evidence="1">
    <location>
        <begin position="19"/>
        <end position="28"/>
    </location>
</feature>
<dbReference type="GeneID" id="27665870"/>
<evidence type="ECO:0000313" key="2">
    <source>
        <dbReference type="EMBL" id="KJR82307.1"/>
    </source>
</evidence>
<evidence type="ECO:0000256" key="1">
    <source>
        <dbReference type="SAM" id="MobiDB-lite"/>
    </source>
</evidence>
<feature type="region of interest" description="Disordered" evidence="1">
    <location>
        <begin position="1"/>
        <end position="28"/>
    </location>
</feature>
<organism evidence="2 3">
    <name type="scientific">Sporothrix schenckii 1099-18</name>
    <dbReference type="NCBI Taxonomy" id="1397361"/>
    <lineage>
        <taxon>Eukaryota</taxon>
        <taxon>Fungi</taxon>
        <taxon>Dikarya</taxon>
        <taxon>Ascomycota</taxon>
        <taxon>Pezizomycotina</taxon>
        <taxon>Sordariomycetes</taxon>
        <taxon>Sordariomycetidae</taxon>
        <taxon>Ophiostomatales</taxon>
        <taxon>Ophiostomataceae</taxon>
        <taxon>Sporothrix</taxon>
    </lineage>
</organism>
<dbReference type="Proteomes" id="UP000033710">
    <property type="component" value="Unassembled WGS sequence"/>
</dbReference>